<name>A0A1T1D3N5_9SYNE</name>
<dbReference type="Proteomes" id="UP000242636">
    <property type="component" value="Unassembled WGS sequence"/>
</dbReference>
<keyword evidence="2" id="KW-1185">Reference proteome</keyword>
<gene>
    <name evidence="1" type="ORF">BV61_00755</name>
</gene>
<proteinExistence type="predicted"/>
<dbReference type="EMBL" id="MWLD01000007">
    <property type="protein sequence ID" value="OOV35454.1"/>
    <property type="molecule type" value="Genomic_DNA"/>
</dbReference>
<organism evidence="1 2">
    <name type="scientific">Candidatus Synechococcus spongiarum LMB bulk15M</name>
    <dbReference type="NCBI Taxonomy" id="1943582"/>
    <lineage>
        <taxon>Bacteria</taxon>
        <taxon>Bacillati</taxon>
        <taxon>Cyanobacteriota</taxon>
        <taxon>Cyanophyceae</taxon>
        <taxon>Synechococcales</taxon>
        <taxon>Synechococcaceae</taxon>
        <taxon>Synechococcus</taxon>
    </lineage>
</organism>
<dbReference type="InterPro" id="IPR019089">
    <property type="entry name" value="Cas_GSU0054"/>
</dbReference>
<dbReference type="AlphaFoldDB" id="A0A1T1D3N5"/>
<dbReference type="NCBIfam" id="TIGR02165">
    <property type="entry name" value="cas5_6_GSU0054"/>
    <property type="match status" value="1"/>
</dbReference>
<protein>
    <submittedName>
        <fullName evidence="1">Type I-U CRISPR-associated protein Cas5/Cas6</fullName>
    </submittedName>
</protein>
<evidence type="ECO:0000313" key="1">
    <source>
        <dbReference type="EMBL" id="OOV35454.1"/>
    </source>
</evidence>
<comment type="caution">
    <text evidence="1">The sequence shown here is derived from an EMBL/GenBank/DDBJ whole genome shotgun (WGS) entry which is preliminary data.</text>
</comment>
<reference evidence="1 2" key="1">
    <citation type="submission" date="2017-02" db="EMBL/GenBank/DDBJ databases">
        <title>Draft Genome Sequences of 'Candidatus Synechococcus spongiarum', Cyanobacterial Symbionts of the Mediterranean Sponge Aplysina aerophoba from two locations.</title>
        <authorList>
            <person name="Slaby B.M."/>
            <person name="Hentschel U."/>
        </authorList>
    </citation>
    <scope>NUCLEOTIDE SEQUENCE [LARGE SCALE GENOMIC DNA]</scope>
    <source>
        <strain evidence="1">LMB bulk15M</strain>
    </source>
</reference>
<evidence type="ECO:0000313" key="2">
    <source>
        <dbReference type="Proteomes" id="UP000242636"/>
    </source>
</evidence>
<sequence>MFTVSVEFLHGTFRADPDGTANTGQLRHGEWPPSASRLFAALVAADGTRQRCRVTDGSELEWFERLPPPHIHAGPQVYHQPLLDRYVVKNATGPANRTHQEYVARLSTLSRPGVRVALRQPRVAYCWDVEPPSATTLVALKLRAARVGYLGTSDSPVRIRVATQMPPNCPEQIFVPEEGGDAVISVAQPGDIKTLDRMYDQWCERGAAVARLQFPSLRHNVPYRSPDAPQPVDRGEVVAWLRLGTAVSGRRISSLTRCFKEAVLSQHQRIHGDPPGILHGHGCGSQGYEITRYYALPDVGYEHSRGRIYGLALWMPPGSDGAPRRQARDAAHSIRRLVGRGIDVAVAPRDDDERRPFAAHPQRWTYPSRLWATAFPAIHERRRTLDLLELTRWCQHAGLPEPVAFRSSRTPLVPGALDLAPIEVNRPGRPGLPYSHVELCFAEPVAGPVVIGAGRQRGFGLCVPRDRGEGDQ</sequence>
<accession>A0A1T1D3N5</accession>